<evidence type="ECO:0000256" key="1">
    <source>
        <dbReference type="SAM" id="MobiDB-lite"/>
    </source>
</evidence>
<feature type="transmembrane region" description="Helical" evidence="2">
    <location>
        <begin position="427"/>
        <end position="446"/>
    </location>
</feature>
<dbReference type="OrthoDB" id="3220769at2759"/>
<dbReference type="EMBL" id="JAGHQL010000059">
    <property type="protein sequence ID" value="KAH0542166.1"/>
    <property type="molecule type" value="Genomic_DNA"/>
</dbReference>
<accession>A0A9P8IDB6</accession>
<keyword evidence="2" id="KW-0812">Transmembrane</keyword>
<dbReference type="Proteomes" id="UP000698800">
    <property type="component" value="Unassembled WGS sequence"/>
</dbReference>
<proteinExistence type="predicted"/>
<feature type="region of interest" description="Disordered" evidence="1">
    <location>
        <begin position="481"/>
        <end position="515"/>
    </location>
</feature>
<comment type="caution">
    <text evidence="3">The sequence shown here is derived from an EMBL/GenBank/DDBJ whole genome shotgun (WGS) entry which is preliminary data.</text>
</comment>
<keyword evidence="4" id="KW-1185">Reference proteome</keyword>
<keyword evidence="2" id="KW-1133">Transmembrane helix</keyword>
<organism evidence="3 4">
    <name type="scientific">Glutinoglossum americanum</name>
    <dbReference type="NCBI Taxonomy" id="1670608"/>
    <lineage>
        <taxon>Eukaryota</taxon>
        <taxon>Fungi</taxon>
        <taxon>Dikarya</taxon>
        <taxon>Ascomycota</taxon>
        <taxon>Pezizomycotina</taxon>
        <taxon>Geoglossomycetes</taxon>
        <taxon>Geoglossales</taxon>
        <taxon>Geoglossaceae</taxon>
        <taxon>Glutinoglossum</taxon>
    </lineage>
</organism>
<reference evidence="3" key="1">
    <citation type="submission" date="2021-03" db="EMBL/GenBank/DDBJ databases">
        <title>Comparative genomics and phylogenomic investigation of the class Geoglossomycetes provide insights into ecological specialization and systematics.</title>
        <authorList>
            <person name="Melie T."/>
            <person name="Pirro S."/>
            <person name="Miller A.N."/>
            <person name="Quandt A."/>
        </authorList>
    </citation>
    <scope>NUCLEOTIDE SEQUENCE</scope>
    <source>
        <strain evidence="3">GBOQ0MN5Z8</strain>
    </source>
</reference>
<name>A0A9P8IDB6_9PEZI</name>
<keyword evidence="2" id="KW-0472">Membrane</keyword>
<evidence type="ECO:0000313" key="3">
    <source>
        <dbReference type="EMBL" id="KAH0542166.1"/>
    </source>
</evidence>
<protein>
    <recommendedName>
        <fullName evidence="5">Transmembrane protein</fullName>
    </recommendedName>
</protein>
<evidence type="ECO:0000256" key="2">
    <source>
        <dbReference type="SAM" id="Phobius"/>
    </source>
</evidence>
<dbReference type="AlphaFoldDB" id="A0A9P8IDB6"/>
<feature type="transmembrane region" description="Helical" evidence="2">
    <location>
        <begin position="32"/>
        <end position="54"/>
    </location>
</feature>
<sequence>MLTIQRIRDSIWSLADDALSYNISKKGTSNKWIKSCIFPASVLILIFFTVLNLATNGYDLQPKYITDPNTTESERHWYHNRLFTWGDDKLEPKCQHTNIPVGYEFMTTNLGLRYTVRRILHFPSGSPIGQQRSSISYHNNLLTNCEINVIGVYLKKADISKPNKNNLWWSWMDSSADAVARCDIINDDGFFTLEFLVKYATMVEDYSYIAVDDATTHASFWWGTRLLNAYFIGTQYVMSGQLPDSNDNTPVYTHATFSYKAGNTTSMKDPKLFDDWYFFLESDGGIYNEILDVDELYNKPSFLSRPLTEGFFFAKVFRSLILADLGNSQAPNLLLDPDLLQYALNPGGDDFNREPGAPLSYDSKKLDWWRFTAIPPPDKPLKEETAVLMDQAFVKFKGQTGPLKTKPAFIYAEYICSVPMRRAASAVALYILIANYTMFLTAWALFKYILDMVTEKGPAENCCEGCLVDGRELIAMGDRDDSLINPQKTKSLHSRSSSTRGLLQDENLEDGNGYN</sequence>
<evidence type="ECO:0008006" key="5">
    <source>
        <dbReference type="Google" id="ProtNLM"/>
    </source>
</evidence>
<gene>
    <name evidence="3" type="ORF">FGG08_003387</name>
</gene>
<evidence type="ECO:0000313" key="4">
    <source>
        <dbReference type="Proteomes" id="UP000698800"/>
    </source>
</evidence>
<feature type="compositionally biased region" description="Polar residues" evidence="1">
    <location>
        <begin position="484"/>
        <end position="501"/>
    </location>
</feature>